<keyword evidence="3" id="KW-1185">Reference proteome</keyword>
<evidence type="ECO:0000313" key="3">
    <source>
        <dbReference type="Proteomes" id="UP000186817"/>
    </source>
</evidence>
<feature type="region of interest" description="Disordered" evidence="1">
    <location>
        <begin position="690"/>
        <end position="733"/>
    </location>
</feature>
<feature type="region of interest" description="Disordered" evidence="1">
    <location>
        <begin position="415"/>
        <end position="481"/>
    </location>
</feature>
<feature type="compositionally biased region" description="Polar residues" evidence="1">
    <location>
        <begin position="446"/>
        <end position="457"/>
    </location>
</feature>
<evidence type="ECO:0000313" key="2">
    <source>
        <dbReference type="EMBL" id="OLP82219.1"/>
    </source>
</evidence>
<comment type="caution">
    <text evidence="2">The sequence shown here is derived from an EMBL/GenBank/DDBJ whole genome shotgun (WGS) entry which is preliminary data.</text>
</comment>
<evidence type="ECO:0000256" key="1">
    <source>
        <dbReference type="SAM" id="MobiDB-lite"/>
    </source>
</evidence>
<feature type="compositionally biased region" description="Polar residues" evidence="1">
    <location>
        <begin position="716"/>
        <end position="733"/>
    </location>
</feature>
<dbReference type="EMBL" id="LSRX01001214">
    <property type="protein sequence ID" value="OLP82219.1"/>
    <property type="molecule type" value="Genomic_DNA"/>
</dbReference>
<name>A0A1Q9CH16_SYMMI</name>
<gene>
    <name evidence="2" type="ORF">AK812_SmicGene37147</name>
</gene>
<feature type="region of interest" description="Disordered" evidence="1">
    <location>
        <begin position="1321"/>
        <end position="1349"/>
    </location>
</feature>
<reference evidence="2 3" key="1">
    <citation type="submission" date="2016-02" db="EMBL/GenBank/DDBJ databases">
        <title>Genome analysis of coral dinoflagellate symbionts highlights evolutionary adaptations to a symbiotic lifestyle.</title>
        <authorList>
            <person name="Aranda M."/>
            <person name="Li Y."/>
            <person name="Liew Y.J."/>
            <person name="Baumgarten S."/>
            <person name="Simakov O."/>
            <person name="Wilson M."/>
            <person name="Piel J."/>
            <person name="Ashoor H."/>
            <person name="Bougouffa S."/>
            <person name="Bajic V.B."/>
            <person name="Ryu T."/>
            <person name="Ravasi T."/>
            <person name="Bayer T."/>
            <person name="Micklem G."/>
            <person name="Kim H."/>
            <person name="Bhak J."/>
            <person name="Lajeunesse T.C."/>
            <person name="Voolstra C.R."/>
        </authorList>
    </citation>
    <scope>NUCLEOTIDE SEQUENCE [LARGE SCALE GENOMIC DNA]</scope>
    <source>
        <strain evidence="2 3">CCMP2467</strain>
    </source>
</reference>
<dbReference type="Proteomes" id="UP000186817">
    <property type="component" value="Unassembled WGS sequence"/>
</dbReference>
<feature type="region of interest" description="Disordered" evidence="1">
    <location>
        <begin position="645"/>
        <end position="675"/>
    </location>
</feature>
<accession>A0A1Q9CH16</accession>
<dbReference type="OrthoDB" id="434103at2759"/>
<organism evidence="2 3">
    <name type="scientific">Symbiodinium microadriaticum</name>
    <name type="common">Dinoflagellate</name>
    <name type="synonym">Zooxanthella microadriatica</name>
    <dbReference type="NCBI Taxonomy" id="2951"/>
    <lineage>
        <taxon>Eukaryota</taxon>
        <taxon>Sar</taxon>
        <taxon>Alveolata</taxon>
        <taxon>Dinophyceae</taxon>
        <taxon>Suessiales</taxon>
        <taxon>Symbiodiniaceae</taxon>
        <taxon>Symbiodinium</taxon>
    </lineage>
</organism>
<dbReference type="Gene3D" id="3.90.550.20">
    <property type="match status" value="1"/>
</dbReference>
<feature type="compositionally biased region" description="Polar residues" evidence="1">
    <location>
        <begin position="426"/>
        <end position="436"/>
    </location>
</feature>
<feature type="compositionally biased region" description="Low complexity" evidence="1">
    <location>
        <begin position="690"/>
        <end position="700"/>
    </location>
</feature>
<protein>
    <submittedName>
        <fullName evidence="2">Uncharacterized protein</fullName>
    </submittedName>
</protein>
<sequence>MCQASLSLVQDECEAKNEEMLRSEVEARLEQAQTTDGLVLRRYRCAVRCNWQAKLQEEQLMQQDLSGCSDSELVHTTHVFFPIGNLFFLLPFSVWKLGRAQAELLDMIPTRSSGDSSHSRAGPEIADANRDALMVNSTLSLMVGGSGVARRWNTEVQAPEVPGPDLIASLESYCTGPRLMLFLEERSWLALALLNQESHEHVEVERLQKVCDSLECLQKELYTSSRASTFWSELYNAICLAFSGKADMKTDSSFACAARAAFQPSDLRHAYEPAYESSGYTRGLDQISDGPGFAQVVGEDFRFFPSEEEAASPARRDEPIHLAMSRPINAVIHPDGTPPAPAVDLQQLLSRFRSLDLRVRVLEAERSGPSKRCGIIIVPLPIAKDYADIIQVQLCNHIQPQDLLEQARTMGVAKPTFADRPPEPSGQPSAENNPVTTPIPEDDDLTAQTAASSSQQPPRGETTSEPIPSSPDPDPWMLPKPDTRLFNIFGEATDLQTLKGQIARGMMPDCLYRDAEPGVQPHFNRQELWAALNFKPIYRSKGDWMYWELLPDDVRVPPASFCNELVDVPGPTPPNKKRFLQRRSPQAIDVDIFQSLVQPGSFTKPYLFDQNLLDLISLTCQSQPAQDDHNPADASGSEQVLVPWVHGKLQPEKPRLRRPTSDGATRDIQTRPSLRQTAYEIARFDKTRSPSLSLSTSAAAEGRAVPDEDPELDTGSPATSPSDNQSGDPDTSSCLRGAASLTCLWLMYPDPKGAYIAHWTLQPDVRPLRGRCTQRRDRRCRGTQASGVLVPRPAGASEGLQYQNLDHDSPPTEELAIRALPHPTRPLGMPTATPGYAYAWYKPCIFLLINGIGYSGDSTLQYLLWLDGSGRSYGVESVDDNLLHQAVICPGASLVMPRAGSWASLAASKEGAYDWLADVRDQYGLAAFGPDHYEVGSIAARRSHKQWILRRYLEPGAMDRPMPKTAFLTYIHDDMPGPRDIFKNCLPSFERTFCNDEALFTTLTLHAGDHGAHLCSNVKQPAHRDDIFRYIYHYNHGGQYFDIKFGFTVPFDNIMQILAQDWGSAQQQLSEQRGLGRTQKGKLPSEFLLMAIGIKKDHIFQGIIYGQPRHSLFMRAIAPAFSKEVLSKVANLDYMIFCKALWKFLKDDMKQEPAVGWNISPTYGPVYLLQENFSAGLRSKGHLGNDGHYFVTQQKITVAYTRCWHWQKGFKGDPRPSERRATTMLQGLPQAVAEALDARRVYGHEQEGTLPGGEIICDDVQVSINSNSFEDIMDAVRQEKNYAGISAEDAMRFGSPSEQTWLANLSPLLAKWQARFNAFEDRREDEGSRSSSPDTRISDTEGSEAQSPSAKWLTQNLVPLWRIRRMPYQSETRLSRSANLNEMFTWVHALASILVISEKAFTAVDLKKVSEQLKMWQDRIRIRKKPPWIFAPLNLVQTEQGTTWEEAMTARPVMRPDGLLTIALGEGDQYRVLPKVTGFFGIISSLFKG</sequence>
<feature type="compositionally biased region" description="Pro residues" evidence="1">
    <location>
        <begin position="468"/>
        <end position="478"/>
    </location>
</feature>
<proteinExistence type="predicted"/>